<reference evidence="2 3" key="1">
    <citation type="submission" date="2023-01" db="EMBL/GenBank/DDBJ databases">
        <title>Complete genome sequence of Muricauda aquimarina strain IFOP_LL357.</title>
        <authorList>
            <person name="Gajardo G."/>
            <person name="Ueki S."/>
            <person name="Maruyama F."/>
        </authorList>
    </citation>
    <scope>NUCLEOTIDE SEQUENCE [LARGE SCALE GENOMIC DNA]</scope>
    <source>
        <strain evidence="2 3">IFOP_LL357</strain>
    </source>
</reference>
<accession>A0AA48KMV2</accession>
<organism evidence="2 3">
    <name type="scientific">Flagellimonas marinaquae</name>
    <dbReference type="NCBI Taxonomy" id="254955"/>
    <lineage>
        <taxon>Bacteria</taxon>
        <taxon>Pseudomonadati</taxon>
        <taxon>Bacteroidota</taxon>
        <taxon>Flavobacteriia</taxon>
        <taxon>Flavobacteriales</taxon>
        <taxon>Flavobacteriaceae</taxon>
        <taxon>Flagellimonas</taxon>
    </lineage>
</organism>
<dbReference type="AlphaFoldDB" id="A0AA48KMV2"/>
<feature type="domain" description="Transglutaminase-like" evidence="1">
    <location>
        <begin position="22"/>
        <end position="134"/>
    </location>
</feature>
<dbReference type="InterPro" id="IPR038765">
    <property type="entry name" value="Papain-like_cys_pep_sf"/>
</dbReference>
<dbReference type="Pfam" id="PF01841">
    <property type="entry name" value="Transglut_core"/>
    <property type="match status" value="1"/>
</dbReference>
<evidence type="ECO:0000313" key="3">
    <source>
        <dbReference type="Proteomes" id="UP001330184"/>
    </source>
</evidence>
<sequence>MVYTQETFYFDHSSPEIQKMVESIKNLVSDQEKIEHLYLKVRDGWRYNPYNIGLTPAHYKASAITRKTVGHCIDKAILYVAGLRALHIPARLRLAKVANHIATEHLEETLGSHEIAPHGLVDVFFNGKWFKCSPAFNKELCDRYNVAPLEFDGTQDSIFQEYNRDNKQFMEYMEDYGHFEDVPIDFIFKTFQDTYPEVSKKIQGAKEIKIK</sequence>
<dbReference type="SUPFAM" id="SSF54001">
    <property type="entry name" value="Cysteine proteinases"/>
    <property type="match status" value="1"/>
</dbReference>
<dbReference type="RefSeq" id="WP_338194123.1">
    <property type="nucleotide sequence ID" value="NZ_AP027268.1"/>
</dbReference>
<evidence type="ECO:0000313" key="2">
    <source>
        <dbReference type="EMBL" id="BDW93529.1"/>
    </source>
</evidence>
<dbReference type="InterPro" id="IPR002931">
    <property type="entry name" value="Transglutaminase-like"/>
</dbReference>
<name>A0AA48KMV2_9FLAO</name>
<dbReference type="Gene3D" id="3.10.620.30">
    <property type="match status" value="1"/>
</dbReference>
<dbReference type="Proteomes" id="UP001330184">
    <property type="component" value="Chromosome"/>
</dbReference>
<dbReference type="PANTHER" id="PTHR33490:SF3">
    <property type="entry name" value="CONSERVED INTEGRAL MEMBRANE PROTEIN"/>
    <property type="match status" value="1"/>
</dbReference>
<protein>
    <recommendedName>
        <fullName evidence="1">Transglutaminase-like domain-containing protein</fullName>
    </recommendedName>
</protein>
<gene>
    <name evidence="2" type="ORF">MACH07_23610</name>
</gene>
<evidence type="ECO:0000259" key="1">
    <source>
        <dbReference type="Pfam" id="PF01841"/>
    </source>
</evidence>
<keyword evidence="3" id="KW-1185">Reference proteome</keyword>
<dbReference type="PANTHER" id="PTHR33490">
    <property type="entry name" value="BLR5614 PROTEIN-RELATED"/>
    <property type="match status" value="1"/>
</dbReference>
<proteinExistence type="predicted"/>
<dbReference type="EMBL" id="AP027268">
    <property type="protein sequence ID" value="BDW93529.1"/>
    <property type="molecule type" value="Genomic_DNA"/>
</dbReference>